<evidence type="ECO:0000256" key="1">
    <source>
        <dbReference type="SAM" id="MobiDB-lite"/>
    </source>
</evidence>
<sequence length="216" mass="23925">MPLSEADRRLRIVQLCCWVPAFALLVPAAVTSRHVYFAMGTIPMSFSSIHALVLLYAGPKSPGINVALDLFFAVFLMSFMIPHWIGTDMGWGWGWHRSAVLNTFATMPMIVNFCIHTFFTLHNFSFSSIMGCSTCPHCQREVPKRDLRLLWDMTPGGSGSNSSVHSAATKQTYVKLPAAEYTEGDQENGMVMVEAKEGEDEGTPRASVEDESARLL</sequence>
<organism evidence="3 4">
    <name type="scientific">Extremus antarcticus</name>
    <dbReference type="NCBI Taxonomy" id="702011"/>
    <lineage>
        <taxon>Eukaryota</taxon>
        <taxon>Fungi</taxon>
        <taxon>Dikarya</taxon>
        <taxon>Ascomycota</taxon>
        <taxon>Pezizomycotina</taxon>
        <taxon>Dothideomycetes</taxon>
        <taxon>Dothideomycetidae</taxon>
        <taxon>Mycosphaerellales</taxon>
        <taxon>Extremaceae</taxon>
        <taxon>Extremus</taxon>
    </lineage>
</organism>
<feature type="transmembrane region" description="Helical" evidence="2">
    <location>
        <begin position="64"/>
        <end position="85"/>
    </location>
</feature>
<comment type="caution">
    <text evidence="3">The sequence shown here is derived from an EMBL/GenBank/DDBJ whole genome shotgun (WGS) entry which is preliminary data.</text>
</comment>
<dbReference type="EMBL" id="JAWDJX010000037">
    <property type="protein sequence ID" value="KAK3049820.1"/>
    <property type="molecule type" value="Genomic_DNA"/>
</dbReference>
<evidence type="ECO:0000313" key="3">
    <source>
        <dbReference type="EMBL" id="KAK3049820.1"/>
    </source>
</evidence>
<feature type="transmembrane region" description="Helical" evidence="2">
    <location>
        <begin position="12"/>
        <end position="30"/>
    </location>
</feature>
<dbReference type="AlphaFoldDB" id="A0AAJ0DGP7"/>
<reference evidence="3" key="1">
    <citation type="submission" date="2023-04" db="EMBL/GenBank/DDBJ databases">
        <title>Black Yeasts Isolated from many extreme environments.</title>
        <authorList>
            <person name="Coleine C."/>
            <person name="Stajich J.E."/>
            <person name="Selbmann L."/>
        </authorList>
    </citation>
    <scope>NUCLEOTIDE SEQUENCE</scope>
    <source>
        <strain evidence="3">CCFEE 5312</strain>
    </source>
</reference>
<keyword evidence="4" id="KW-1185">Reference proteome</keyword>
<keyword evidence="2" id="KW-0812">Transmembrane</keyword>
<proteinExistence type="predicted"/>
<protein>
    <submittedName>
        <fullName evidence="3">Uncharacterized protein</fullName>
    </submittedName>
</protein>
<gene>
    <name evidence="3" type="ORF">LTR09_008996</name>
</gene>
<dbReference type="Proteomes" id="UP001271007">
    <property type="component" value="Unassembled WGS sequence"/>
</dbReference>
<keyword evidence="2" id="KW-1133">Transmembrane helix</keyword>
<feature type="region of interest" description="Disordered" evidence="1">
    <location>
        <begin position="195"/>
        <end position="216"/>
    </location>
</feature>
<feature type="compositionally biased region" description="Basic and acidic residues" evidence="1">
    <location>
        <begin position="207"/>
        <end position="216"/>
    </location>
</feature>
<keyword evidence="2" id="KW-0472">Membrane</keyword>
<accession>A0AAJ0DGP7</accession>
<feature type="transmembrane region" description="Helical" evidence="2">
    <location>
        <begin position="36"/>
        <end position="57"/>
    </location>
</feature>
<evidence type="ECO:0000313" key="4">
    <source>
        <dbReference type="Proteomes" id="UP001271007"/>
    </source>
</evidence>
<evidence type="ECO:0000256" key="2">
    <source>
        <dbReference type="SAM" id="Phobius"/>
    </source>
</evidence>
<name>A0AAJ0DGP7_9PEZI</name>
<feature type="transmembrane region" description="Helical" evidence="2">
    <location>
        <begin position="100"/>
        <end position="121"/>
    </location>
</feature>